<gene>
    <name evidence="2" type="ORF">K443DRAFT_11688</name>
</gene>
<feature type="compositionally biased region" description="Basic and acidic residues" evidence="1">
    <location>
        <begin position="87"/>
        <end position="98"/>
    </location>
</feature>
<feature type="region of interest" description="Disordered" evidence="1">
    <location>
        <begin position="1"/>
        <end position="20"/>
    </location>
</feature>
<evidence type="ECO:0000256" key="1">
    <source>
        <dbReference type="SAM" id="MobiDB-lite"/>
    </source>
</evidence>
<dbReference type="HOGENOM" id="CLU_2333915_0_0_1"/>
<keyword evidence="3" id="KW-1185">Reference proteome</keyword>
<dbReference type="Proteomes" id="UP000054477">
    <property type="component" value="Unassembled WGS sequence"/>
</dbReference>
<feature type="region of interest" description="Disordered" evidence="1">
    <location>
        <begin position="43"/>
        <end position="98"/>
    </location>
</feature>
<reference evidence="3" key="2">
    <citation type="submission" date="2015-01" db="EMBL/GenBank/DDBJ databases">
        <title>Evolutionary Origins and Diversification of the Mycorrhizal Mutualists.</title>
        <authorList>
            <consortium name="DOE Joint Genome Institute"/>
            <consortium name="Mycorrhizal Genomics Consortium"/>
            <person name="Kohler A."/>
            <person name="Kuo A."/>
            <person name="Nagy L.G."/>
            <person name="Floudas D."/>
            <person name="Copeland A."/>
            <person name="Barry K.W."/>
            <person name="Cichocki N."/>
            <person name="Veneault-Fourrey C."/>
            <person name="LaButti K."/>
            <person name="Lindquist E.A."/>
            <person name="Lipzen A."/>
            <person name="Lundell T."/>
            <person name="Morin E."/>
            <person name="Murat C."/>
            <person name="Riley R."/>
            <person name="Ohm R."/>
            <person name="Sun H."/>
            <person name="Tunlid A."/>
            <person name="Henrissat B."/>
            <person name="Grigoriev I.V."/>
            <person name="Hibbett D.S."/>
            <person name="Martin F."/>
        </authorList>
    </citation>
    <scope>NUCLEOTIDE SEQUENCE [LARGE SCALE GENOMIC DNA]</scope>
    <source>
        <strain evidence="3">LaAM-08-1</strain>
    </source>
</reference>
<accession>A0A0C9WT34</accession>
<proteinExistence type="predicted"/>
<evidence type="ECO:0000313" key="2">
    <source>
        <dbReference type="EMBL" id="KIJ94990.1"/>
    </source>
</evidence>
<reference evidence="2 3" key="1">
    <citation type="submission" date="2014-04" db="EMBL/GenBank/DDBJ databases">
        <authorList>
            <consortium name="DOE Joint Genome Institute"/>
            <person name="Kuo A."/>
            <person name="Kohler A."/>
            <person name="Nagy L.G."/>
            <person name="Floudas D."/>
            <person name="Copeland A."/>
            <person name="Barry K.W."/>
            <person name="Cichocki N."/>
            <person name="Veneault-Fourrey C."/>
            <person name="LaButti K."/>
            <person name="Lindquist E.A."/>
            <person name="Lipzen A."/>
            <person name="Lundell T."/>
            <person name="Morin E."/>
            <person name="Murat C."/>
            <person name="Sun H."/>
            <person name="Tunlid A."/>
            <person name="Henrissat B."/>
            <person name="Grigoriev I.V."/>
            <person name="Hibbett D.S."/>
            <person name="Martin F."/>
            <person name="Nordberg H.P."/>
            <person name="Cantor M.N."/>
            <person name="Hua S.X."/>
        </authorList>
    </citation>
    <scope>NUCLEOTIDE SEQUENCE [LARGE SCALE GENOMIC DNA]</scope>
    <source>
        <strain evidence="2 3">LaAM-08-1</strain>
    </source>
</reference>
<protein>
    <submittedName>
        <fullName evidence="2">Uncharacterized protein</fullName>
    </submittedName>
</protein>
<dbReference type="AlphaFoldDB" id="A0A0C9WT34"/>
<evidence type="ECO:0000313" key="3">
    <source>
        <dbReference type="Proteomes" id="UP000054477"/>
    </source>
</evidence>
<sequence length="98" mass="10749">MSSPSTLVCGWASSGATSLPATWQPKDERVTADLTTKQRHKMTLMDDTPMPDPSAQATPTQTTTPPVHPSTDVHTSWLGTKRMNAKRPNDARHRLGLR</sequence>
<organism evidence="2 3">
    <name type="scientific">Laccaria amethystina LaAM-08-1</name>
    <dbReference type="NCBI Taxonomy" id="1095629"/>
    <lineage>
        <taxon>Eukaryota</taxon>
        <taxon>Fungi</taxon>
        <taxon>Dikarya</taxon>
        <taxon>Basidiomycota</taxon>
        <taxon>Agaricomycotina</taxon>
        <taxon>Agaricomycetes</taxon>
        <taxon>Agaricomycetidae</taxon>
        <taxon>Agaricales</taxon>
        <taxon>Agaricineae</taxon>
        <taxon>Hydnangiaceae</taxon>
        <taxon>Laccaria</taxon>
    </lineage>
</organism>
<name>A0A0C9WT34_9AGAR</name>
<dbReference type="EMBL" id="KN838771">
    <property type="protein sequence ID" value="KIJ94990.1"/>
    <property type="molecule type" value="Genomic_DNA"/>
</dbReference>
<feature type="compositionally biased region" description="Low complexity" evidence="1">
    <location>
        <begin position="53"/>
        <end position="65"/>
    </location>
</feature>